<evidence type="ECO:0000256" key="5">
    <source>
        <dbReference type="ARBA" id="ARBA00022490"/>
    </source>
</evidence>
<dbReference type="GO" id="GO:0005856">
    <property type="term" value="C:cytoskeleton"/>
    <property type="evidence" value="ECO:0007669"/>
    <property type="project" value="UniProtKB-SubCell"/>
</dbReference>
<keyword evidence="13" id="KW-1185">Reference proteome</keyword>
<keyword evidence="9" id="KW-0206">Cytoskeleton</keyword>
<evidence type="ECO:0000313" key="13">
    <source>
        <dbReference type="Proteomes" id="UP000887568"/>
    </source>
</evidence>
<dbReference type="Proteomes" id="UP000887568">
    <property type="component" value="Unplaced"/>
</dbReference>
<dbReference type="OMA" id="INDCPGA"/>
<organism evidence="12 13">
    <name type="scientific">Patiria miniata</name>
    <name type="common">Bat star</name>
    <name type="synonym">Asterina miniata</name>
    <dbReference type="NCBI Taxonomy" id="46514"/>
    <lineage>
        <taxon>Eukaryota</taxon>
        <taxon>Metazoa</taxon>
        <taxon>Echinodermata</taxon>
        <taxon>Eleutherozoa</taxon>
        <taxon>Asterozoa</taxon>
        <taxon>Asteroidea</taxon>
        <taxon>Valvatacea</taxon>
        <taxon>Valvatida</taxon>
        <taxon>Asterinidae</taxon>
        <taxon>Patiria</taxon>
    </lineage>
</organism>
<evidence type="ECO:0000256" key="8">
    <source>
        <dbReference type="ARBA" id="ARBA00023139"/>
    </source>
</evidence>
<comment type="similarity">
    <text evidence="3">Belongs to the CDC42SE/SPEC family.</text>
</comment>
<dbReference type="FunFam" id="3.90.810.10:FF:000004">
    <property type="entry name" value="CDC42 small effector protein 2"/>
    <property type="match status" value="1"/>
</dbReference>
<evidence type="ECO:0000256" key="9">
    <source>
        <dbReference type="ARBA" id="ARBA00023212"/>
    </source>
</evidence>
<keyword evidence="6" id="KW-0133">Cell shape</keyword>
<evidence type="ECO:0000256" key="6">
    <source>
        <dbReference type="ARBA" id="ARBA00022960"/>
    </source>
</evidence>
<keyword evidence="10" id="KW-0449">Lipoprotein</keyword>
<dbReference type="GO" id="GO:0005886">
    <property type="term" value="C:plasma membrane"/>
    <property type="evidence" value="ECO:0007669"/>
    <property type="project" value="UniProtKB-SubCell"/>
</dbReference>
<dbReference type="OrthoDB" id="5559822at2759"/>
<dbReference type="EnsemblMetazoa" id="XM_038202181.1">
    <property type="protein sequence ID" value="XP_038058109.1"/>
    <property type="gene ID" value="LOC119729569"/>
</dbReference>
<name>A0A914A3E1_PATMI</name>
<dbReference type="AlphaFoldDB" id="A0A914A3E1"/>
<dbReference type="GO" id="GO:0035023">
    <property type="term" value="P:regulation of Rho protein signal transduction"/>
    <property type="evidence" value="ECO:0007669"/>
    <property type="project" value="InterPro"/>
</dbReference>
<dbReference type="InterPro" id="IPR039056">
    <property type="entry name" value="SPEC"/>
</dbReference>
<dbReference type="PANTHER" id="PTHR13502">
    <property type="entry name" value="CDC42 SMALL EFFECTOR PROTEIN HOMOLOG"/>
    <property type="match status" value="1"/>
</dbReference>
<accession>A0A914A3E1</accession>
<keyword evidence="5" id="KW-0963">Cytoplasm</keyword>
<comment type="subcellular location">
    <subcellularLocation>
        <location evidence="1">Cell membrane</location>
        <topology evidence="1">Lipid-anchor</topology>
    </subcellularLocation>
    <subcellularLocation>
        <location evidence="2">Cytoplasm</location>
        <location evidence="2">Cytoskeleton</location>
    </subcellularLocation>
</comment>
<reference evidence="12" key="1">
    <citation type="submission" date="2022-11" db="UniProtKB">
        <authorList>
            <consortium name="EnsemblMetazoa"/>
        </authorList>
    </citation>
    <scope>IDENTIFICATION</scope>
</reference>
<evidence type="ECO:0000256" key="4">
    <source>
        <dbReference type="ARBA" id="ARBA00022475"/>
    </source>
</evidence>
<protein>
    <recommendedName>
        <fullName evidence="11">CRIB domain-containing protein</fullName>
    </recommendedName>
</protein>
<evidence type="ECO:0000256" key="2">
    <source>
        <dbReference type="ARBA" id="ARBA00004245"/>
    </source>
</evidence>
<dbReference type="GO" id="GO:0031267">
    <property type="term" value="F:small GTPase binding"/>
    <property type="evidence" value="ECO:0007669"/>
    <property type="project" value="InterPro"/>
</dbReference>
<dbReference type="InterPro" id="IPR036936">
    <property type="entry name" value="CRIB_dom_sf"/>
</dbReference>
<dbReference type="InterPro" id="IPR000095">
    <property type="entry name" value="CRIB_dom"/>
</dbReference>
<evidence type="ECO:0000259" key="11">
    <source>
        <dbReference type="PROSITE" id="PS50108"/>
    </source>
</evidence>
<dbReference type="PANTHER" id="PTHR13502:SF6">
    <property type="entry name" value="CDC42 SMALL EFFECTOR PROTEIN HOMOLOG"/>
    <property type="match status" value="1"/>
</dbReference>
<dbReference type="RefSeq" id="XP_038058109.1">
    <property type="nucleotide sequence ID" value="XM_038202181.1"/>
</dbReference>
<evidence type="ECO:0000256" key="1">
    <source>
        <dbReference type="ARBA" id="ARBA00004193"/>
    </source>
</evidence>
<evidence type="ECO:0000256" key="7">
    <source>
        <dbReference type="ARBA" id="ARBA00023136"/>
    </source>
</evidence>
<evidence type="ECO:0000256" key="10">
    <source>
        <dbReference type="ARBA" id="ARBA00023288"/>
    </source>
</evidence>
<dbReference type="Gene3D" id="3.90.810.10">
    <property type="entry name" value="CRIB domain"/>
    <property type="match status" value="1"/>
</dbReference>
<keyword evidence="4" id="KW-1003">Cell membrane</keyword>
<sequence length="99" mass="11104">MPPRRMSDVLICFGCCVTEQPPPTRRRIDRTMIGLPTNFIHTGHIGSGDMTPQQELNEQNNHLNSIQVQMQSKGGYSGSPVVEFQRNVIDVRKVPANDN</sequence>
<dbReference type="EnsemblMetazoa" id="XM_038202182.1">
    <property type="protein sequence ID" value="XP_038058110.1"/>
    <property type="gene ID" value="LOC119729569"/>
</dbReference>
<evidence type="ECO:0000256" key="3">
    <source>
        <dbReference type="ARBA" id="ARBA00005720"/>
    </source>
</evidence>
<proteinExistence type="inferred from homology"/>
<dbReference type="CDD" id="cd00132">
    <property type="entry name" value="CRIB"/>
    <property type="match status" value="1"/>
</dbReference>
<keyword evidence="8" id="KW-0564">Palmitate</keyword>
<dbReference type="GeneID" id="119729569"/>
<dbReference type="PROSITE" id="PS50108">
    <property type="entry name" value="CRIB"/>
    <property type="match status" value="1"/>
</dbReference>
<feature type="domain" description="CRIB" evidence="11">
    <location>
        <begin position="33"/>
        <end position="46"/>
    </location>
</feature>
<dbReference type="GO" id="GO:0008360">
    <property type="term" value="P:regulation of cell shape"/>
    <property type="evidence" value="ECO:0007669"/>
    <property type="project" value="UniProtKB-KW"/>
</dbReference>
<evidence type="ECO:0000313" key="12">
    <source>
        <dbReference type="EnsemblMetazoa" id="XP_038058109.1"/>
    </source>
</evidence>
<dbReference type="RefSeq" id="XP_038058110.1">
    <property type="nucleotide sequence ID" value="XM_038202182.1"/>
</dbReference>
<keyword evidence="7" id="KW-0472">Membrane</keyword>